<organism evidence="1">
    <name type="scientific">uncultured Caudovirales phage</name>
    <dbReference type="NCBI Taxonomy" id="2100421"/>
    <lineage>
        <taxon>Viruses</taxon>
        <taxon>Duplodnaviria</taxon>
        <taxon>Heunggongvirae</taxon>
        <taxon>Uroviricota</taxon>
        <taxon>Caudoviricetes</taxon>
        <taxon>Peduoviridae</taxon>
        <taxon>Maltschvirus</taxon>
        <taxon>Maltschvirus maltsch</taxon>
    </lineage>
</organism>
<evidence type="ECO:0000313" key="1">
    <source>
        <dbReference type="EMBL" id="CAB4127441.1"/>
    </source>
</evidence>
<proteinExistence type="predicted"/>
<gene>
    <name evidence="1" type="ORF">UFOVP75_198</name>
</gene>
<protein>
    <submittedName>
        <fullName evidence="1">Uncharacterized protein</fullName>
    </submittedName>
</protein>
<reference evidence="1" key="1">
    <citation type="submission" date="2020-04" db="EMBL/GenBank/DDBJ databases">
        <authorList>
            <person name="Chiriac C."/>
            <person name="Salcher M."/>
            <person name="Ghai R."/>
            <person name="Kavagutti S V."/>
        </authorList>
    </citation>
    <scope>NUCLEOTIDE SEQUENCE</scope>
</reference>
<dbReference type="EMBL" id="LR796209">
    <property type="protein sequence ID" value="CAB4127441.1"/>
    <property type="molecule type" value="Genomic_DNA"/>
</dbReference>
<accession>A0A6J5KZF1</accession>
<name>A0A6J5KZF1_9CAUD</name>
<sequence>MAEVSYLKPAAYFKVKFHDVSPTKNQNPYFLGEHFGFTPTELWLGFREYFPMEYLKQLERHER</sequence>